<dbReference type="Proteomes" id="UP000727654">
    <property type="component" value="Unassembled WGS sequence"/>
</dbReference>
<dbReference type="InterPro" id="IPR009553">
    <property type="entry name" value="DUF1173"/>
</dbReference>
<keyword evidence="2" id="KW-1185">Reference proteome</keyword>
<dbReference type="Pfam" id="PF06666">
    <property type="entry name" value="DUF1173"/>
    <property type="match status" value="1"/>
</dbReference>
<reference evidence="1 2" key="1">
    <citation type="submission" date="2021-08" db="EMBL/GenBank/DDBJ databases">
        <authorList>
            <person name="Peeters C."/>
        </authorList>
    </citation>
    <scope>NUCLEOTIDE SEQUENCE [LARGE SCALE GENOMIC DNA]</scope>
    <source>
        <strain evidence="1 2">LMG 23992</strain>
    </source>
</reference>
<sequence length="410" mass="45998">MTTIRIGSDELDLEKVLEFPADYARQLEFAKKLRGYAECGCNMTSPRPKLVVRAHGKIFILARWPDDPRPHREGCPFLERSTRLNGTTTKRDAFQFTGGIHDMRLDVALKVAAGGLKSPSQSSTSATRTQRRAAPLLGFLQYAWQSAGLHIWPGRGRRGWNACWSRLVAEMAECKINGRPGSEVLHIMERWDEARKADLAAELEAFHDGASIDKDGYQRRLILGEVDVLRPSPHGGQLKLRQARHWYFLSTQLYEQFQQKYKIALTGIGREDLRCVVVLVFEKSRQGYLNVMDAAAMLANVQFIPCDSSYEAAMADRLVGEGRAFEKPLRHVDNAPIHPDFRLTDTAPETVIEVLGLAGQPEYDQRTAQKRAHYRESGIPIVEWVPTAEPLAAVQLPAPAARRSIRATGT</sequence>
<accession>A0ABN7Z2W4</accession>
<evidence type="ECO:0008006" key="3">
    <source>
        <dbReference type="Google" id="ProtNLM"/>
    </source>
</evidence>
<evidence type="ECO:0000313" key="1">
    <source>
        <dbReference type="EMBL" id="CAG9180343.1"/>
    </source>
</evidence>
<name>A0ABN7Z2W4_9BURK</name>
<dbReference type="RefSeq" id="WP_224081702.1">
    <property type="nucleotide sequence ID" value="NZ_CAJZAI010000012.1"/>
</dbReference>
<proteinExistence type="predicted"/>
<dbReference type="EMBL" id="CAJZAI010000012">
    <property type="protein sequence ID" value="CAG9180343.1"/>
    <property type="molecule type" value="Genomic_DNA"/>
</dbReference>
<organism evidence="1 2">
    <name type="scientific">Cupriavidus laharis</name>
    <dbReference type="NCBI Taxonomy" id="151654"/>
    <lineage>
        <taxon>Bacteria</taxon>
        <taxon>Pseudomonadati</taxon>
        <taxon>Pseudomonadota</taxon>
        <taxon>Betaproteobacteria</taxon>
        <taxon>Burkholderiales</taxon>
        <taxon>Burkholderiaceae</taxon>
        <taxon>Cupriavidus</taxon>
    </lineage>
</organism>
<comment type="caution">
    <text evidence="1">The sequence shown here is derived from an EMBL/GenBank/DDBJ whole genome shotgun (WGS) entry which is preliminary data.</text>
</comment>
<evidence type="ECO:0000313" key="2">
    <source>
        <dbReference type="Proteomes" id="UP000727654"/>
    </source>
</evidence>
<protein>
    <recommendedName>
        <fullName evidence="3">DUF1173 domain-containing protein</fullName>
    </recommendedName>
</protein>
<gene>
    <name evidence="1" type="ORF">LMG23992_04218</name>
</gene>